<organism evidence="2">
    <name type="scientific">Oryza punctata</name>
    <name type="common">Red rice</name>
    <dbReference type="NCBI Taxonomy" id="4537"/>
    <lineage>
        <taxon>Eukaryota</taxon>
        <taxon>Viridiplantae</taxon>
        <taxon>Streptophyta</taxon>
        <taxon>Embryophyta</taxon>
        <taxon>Tracheophyta</taxon>
        <taxon>Spermatophyta</taxon>
        <taxon>Magnoliopsida</taxon>
        <taxon>Liliopsida</taxon>
        <taxon>Poales</taxon>
        <taxon>Poaceae</taxon>
        <taxon>BOP clade</taxon>
        <taxon>Oryzoideae</taxon>
        <taxon>Oryzeae</taxon>
        <taxon>Oryzinae</taxon>
        <taxon>Oryza</taxon>
    </lineage>
</organism>
<feature type="compositionally biased region" description="Basic and acidic residues" evidence="1">
    <location>
        <begin position="170"/>
        <end position="180"/>
    </location>
</feature>
<dbReference type="Gramene" id="OPUNC01G16190.1">
    <property type="protein sequence ID" value="OPUNC01G16190.1"/>
    <property type="gene ID" value="OPUNC01G16190"/>
</dbReference>
<dbReference type="Proteomes" id="UP000026962">
    <property type="component" value="Chromosome 1"/>
</dbReference>
<feature type="compositionally biased region" description="Polar residues" evidence="1">
    <location>
        <begin position="77"/>
        <end position="87"/>
    </location>
</feature>
<sequence>MLVARWNGEIRSRGGDRSGRVVAAVAPCTRTTRVLYMEGGGWLGWTSAWLGHGMAGPCEPEGPRKCRQPRREKRDTSGMSLPPSSFSHRLPRPYLAWKGHEVVAGGGSVELRCLPLPPKARSNEPQAEVGEERDDSSTLTRRKGADGGGRGCGTAGGEGMGNGAVLGGGEGERRRRWGEE</sequence>
<dbReference type="EnsemblPlants" id="OPUNC01G16190.1">
    <property type="protein sequence ID" value="OPUNC01G16190.1"/>
    <property type="gene ID" value="OPUNC01G16190"/>
</dbReference>
<dbReference type="HOGENOM" id="CLU_1498625_0_0_1"/>
<reference evidence="2" key="1">
    <citation type="submission" date="2015-04" db="UniProtKB">
        <authorList>
            <consortium name="EnsemblPlants"/>
        </authorList>
    </citation>
    <scope>IDENTIFICATION</scope>
</reference>
<reference evidence="2" key="2">
    <citation type="submission" date="2018-05" db="EMBL/GenBank/DDBJ databases">
        <title>OpunRS2 (Oryza punctata Reference Sequence Version 2).</title>
        <authorList>
            <person name="Zhang J."/>
            <person name="Kudrna D."/>
            <person name="Lee S."/>
            <person name="Talag J."/>
            <person name="Welchert J."/>
            <person name="Wing R.A."/>
        </authorList>
    </citation>
    <scope>NUCLEOTIDE SEQUENCE [LARGE SCALE GENOMIC DNA]</scope>
</reference>
<evidence type="ECO:0000256" key="1">
    <source>
        <dbReference type="SAM" id="MobiDB-lite"/>
    </source>
</evidence>
<feature type="region of interest" description="Disordered" evidence="1">
    <location>
        <begin position="115"/>
        <end position="180"/>
    </location>
</feature>
<evidence type="ECO:0000313" key="2">
    <source>
        <dbReference type="EnsemblPlants" id="OPUNC01G16190.1"/>
    </source>
</evidence>
<evidence type="ECO:0000313" key="3">
    <source>
        <dbReference type="Proteomes" id="UP000026962"/>
    </source>
</evidence>
<dbReference type="AlphaFoldDB" id="A0A0E0JIU5"/>
<accession>A0A0E0JIU5</accession>
<protein>
    <submittedName>
        <fullName evidence="2">Uncharacterized protein</fullName>
    </submittedName>
</protein>
<name>A0A0E0JIU5_ORYPU</name>
<proteinExistence type="predicted"/>
<feature type="region of interest" description="Disordered" evidence="1">
    <location>
        <begin position="56"/>
        <end position="90"/>
    </location>
</feature>
<keyword evidence="3" id="KW-1185">Reference proteome</keyword>
<feature type="compositionally biased region" description="Gly residues" evidence="1">
    <location>
        <begin position="146"/>
        <end position="169"/>
    </location>
</feature>